<gene>
    <name evidence="2" type="ORF">GCM10010468_02420</name>
</gene>
<dbReference type="EMBL" id="BAAAUV010000001">
    <property type="protein sequence ID" value="GAA3193223.1"/>
    <property type="molecule type" value="Genomic_DNA"/>
</dbReference>
<evidence type="ECO:0000259" key="1">
    <source>
        <dbReference type="Pfam" id="PF01243"/>
    </source>
</evidence>
<feature type="domain" description="Pyridoxamine 5'-phosphate oxidase N-terminal" evidence="1">
    <location>
        <begin position="11"/>
        <end position="135"/>
    </location>
</feature>
<evidence type="ECO:0000313" key="3">
    <source>
        <dbReference type="Proteomes" id="UP001501237"/>
    </source>
</evidence>
<proteinExistence type="predicted"/>
<dbReference type="RefSeq" id="WP_344821237.1">
    <property type="nucleotide sequence ID" value="NZ_BAAAUV010000001.1"/>
</dbReference>
<comment type="caution">
    <text evidence="2">The sequence shown here is derived from an EMBL/GenBank/DDBJ whole genome shotgun (WGS) entry which is preliminary data.</text>
</comment>
<dbReference type="Proteomes" id="UP001501237">
    <property type="component" value="Unassembled WGS sequence"/>
</dbReference>
<name>A0ABP6PZ60_9ACTN</name>
<dbReference type="Gene3D" id="2.30.110.10">
    <property type="entry name" value="Electron Transport, Fmn-binding Protein, Chain A"/>
    <property type="match status" value="1"/>
</dbReference>
<organism evidence="2 3">
    <name type="scientific">Actinocorallia longicatena</name>
    <dbReference type="NCBI Taxonomy" id="111803"/>
    <lineage>
        <taxon>Bacteria</taxon>
        <taxon>Bacillati</taxon>
        <taxon>Actinomycetota</taxon>
        <taxon>Actinomycetes</taxon>
        <taxon>Streptosporangiales</taxon>
        <taxon>Thermomonosporaceae</taxon>
        <taxon>Actinocorallia</taxon>
    </lineage>
</organism>
<keyword evidence="3" id="KW-1185">Reference proteome</keyword>
<dbReference type="SUPFAM" id="SSF50475">
    <property type="entry name" value="FMN-binding split barrel"/>
    <property type="match status" value="1"/>
</dbReference>
<evidence type="ECO:0000313" key="2">
    <source>
        <dbReference type="EMBL" id="GAA3193223.1"/>
    </source>
</evidence>
<dbReference type="InterPro" id="IPR012349">
    <property type="entry name" value="Split_barrel_FMN-bd"/>
</dbReference>
<dbReference type="Pfam" id="PF01243">
    <property type="entry name" value="PNPOx_N"/>
    <property type="match status" value="1"/>
</dbReference>
<reference evidence="3" key="1">
    <citation type="journal article" date="2019" name="Int. J. Syst. Evol. Microbiol.">
        <title>The Global Catalogue of Microorganisms (GCM) 10K type strain sequencing project: providing services to taxonomists for standard genome sequencing and annotation.</title>
        <authorList>
            <consortium name="The Broad Institute Genomics Platform"/>
            <consortium name="The Broad Institute Genome Sequencing Center for Infectious Disease"/>
            <person name="Wu L."/>
            <person name="Ma J."/>
        </authorList>
    </citation>
    <scope>NUCLEOTIDE SEQUENCE [LARGE SCALE GENOMIC DNA]</scope>
    <source>
        <strain evidence="3">JCM 9377</strain>
    </source>
</reference>
<sequence>MKAPTQADLWEVLAARREGVLATIGENGLPHLSNVYYAADPARSLLRISTTIRRIKGRNLLRDPRAVLHVPGADFFTFSVAEGHVTTSVAKTPGDAATDDLHDLHTLLDAAGDRPAFDQKMIRHGRMAVHLTVTRLYGQIFTGR</sequence>
<dbReference type="InterPro" id="IPR011576">
    <property type="entry name" value="Pyridox_Oxase_N"/>
</dbReference>
<accession>A0ABP6PZ60</accession>
<protein>
    <submittedName>
        <fullName evidence="2">PPOX class F420-dependent oxidoreductase</fullName>
    </submittedName>
</protein>